<proteinExistence type="predicted"/>
<dbReference type="Proteomes" id="UP000050792">
    <property type="component" value="Unassembled WGS sequence"/>
</dbReference>
<name>A0AA85G3B2_9TREM</name>
<protein>
    <submittedName>
        <fullName evidence="2">Uncharacterized protein</fullName>
    </submittedName>
</protein>
<evidence type="ECO:0000313" key="1">
    <source>
        <dbReference type="Proteomes" id="UP000050792"/>
    </source>
</evidence>
<evidence type="ECO:0000313" key="2">
    <source>
        <dbReference type="WBParaSite" id="SRDH1_74020.1"/>
    </source>
</evidence>
<reference evidence="1" key="1">
    <citation type="submission" date="2022-06" db="EMBL/GenBank/DDBJ databases">
        <authorList>
            <person name="Berger JAMES D."/>
            <person name="Berger JAMES D."/>
        </authorList>
    </citation>
    <scope>NUCLEOTIDE SEQUENCE [LARGE SCALE GENOMIC DNA]</scope>
</reference>
<sequence>MNFGGDSTSVDLSVCISHPNVLGMRSLESHSLVDEAFPTGPNYSISNRSIFIPKRQHNISESSDVDAEECHRVTGNLLYQLMHENHKPSCADHPTNLDQEIGHSILGQIHHELARLHEAGRFIPNRGQWSHVALRGEEIFNKDLRI</sequence>
<dbReference type="WBParaSite" id="SRDH1_74020.1">
    <property type="protein sequence ID" value="SRDH1_74020.1"/>
    <property type="gene ID" value="SRDH1_74020"/>
</dbReference>
<accession>A0AA85G3B2</accession>
<reference evidence="2" key="2">
    <citation type="submission" date="2023-11" db="UniProtKB">
        <authorList>
            <consortium name="WormBaseParasite"/>
        </authorList>
    </citation>
    <scope>IDENTIFICATION</scope>
</reference>
<organism evidence="1 2">
    <name type="scientific">Schistosoma rodhaini</name>
    <dbReference type="NCBI Taxonomy" id="6188"/>
    <lineage>
        <taxon>Eukaryota</taxon>
        <taxon>Metazoa</taxon>
        <taxon>Spiralia</taxon>
        <taxon>Lophotrochozoa</taxon>
        <taxon>Platyhelminthes</taxon>
        <taxon>Trematoda</taxon>
        <taxon>Digenea</taxon>
        <taxon>Strigeidida</taxon>
        <taxon>Schistosomatoidea</taxon>
        <taxon>Schistosomatidae</taxon>
        <taxon>Schistosoma</taxon>
    </lineage>
</organism>
<keyword evidence="1" id="KW-1185">Reference proteome</keyword>
<dbReference type="AlphaFoldDB" id="A0AA85G3B2"/>